<protein>
    <submittedName>
        <fullName evidence="2">Uncharacterized protein</fullName>
    </submittedName>
</protein>
<accession>A0ABV2UJS9</accession>
<organism evidence="2 3">
    <name type="scientific">Streptomyces sp. 900116325</name>
    <dbReference type="NCBI Taxonomy" id="3154295"/>
    <lineage>
        <taxon>Bacteria</taxon>
        <taxon>Bacillati</taxon>
        <taxon>Actinomycetota</taxon>
        <taxon>Actinomycetes</taxon>
        <taxon>Kitasatosporales</taxon>
        <taxon>Streptomycetaceae</taxon>
        <taxon>Streptomyces</taxon>
    </lineage>
</organism>
<dbReference type="Proteomes" id="UP001550044">
    <property type="component" value="Unassembled WGS sequence"/>
</dbReference>
<sequence length="95" mass="10184">MRIESVVEIQAVRLAVTVGAIVVAPVLLVAGAPLRRRMLRRYYREDGPGLVSKEDGWVSPGYFVVTRGCSSPLLAVGLRTPTASSCLSSTVIGQR</sequence>
<dbReference type="RefSeq" id="WP_356712601.1">
    <property type="nucleotide sequence ID" value="NZ_JBEXIP010000050.1"/>
</dbReference>
<keyword evidence="3" id="KW-1185">Reference proteome</keyword>
<evidence type="ECO:0000256" key="1">
    <source>
        <dbReference type="SAM" id="Phobius"/>
    </source>
</evidence>
<keyword evidence="1" id="KW-1133">Transmembrane helix</keyword>
<feature type="transmembrane region" description="Helical" evidence="1">
    <location>
        <begin position="12"/>
        <end position="34"/>
    </location>
</feature>
<keyword evidence="1" id="KW-0472">Membrane</keyword>
<evidence type="ECO:0000313" key="2">
    <source>
        <dbReference type="EMBL" id="MET8438099.1"/>
    </source>
</evidence>
<name>A0ABV2UJS9_9ACTN</name>
<proteinExistence type="predicted"/>
<evidence type="ECO:0000313" key="3">
    <source>
        <dbReference type="Proteomes" id="UP001550044"/>
    </source>
</evidence>
<dbReference type="EMBL" id="JBEXIP010000050">
    <property type="protein sequence ID" value="MET8438099.1"/>
    <property type="molecule type" value="Genomic_DNA"/>
</dbReference>
<comment type="caution">
    <text evidence="2">The sequence shown here is derived from an EMBL/GenBank/DDBJ whole genome shotgun (WGS) entry which is preliminary data.</text>
</comment>
<reference evidence="2 3" key="1">
    <citation type="submission" date="2024-06" db="EMBL/GenBank/DDBJ databases">
        <title>The Natural Products Discovery Center: Release of the First 8490 Sequenced Strains for Exploring Actinobacteria Biosynthetic Diversity.</title>
        <authorList>
            <person name="Kalkreuter E."/>
            <person name="Kautsar S.A."/>
            <person name="Yang D."/>
            <person name="Bader C.D."/>
            <person name="Teijaro C.N."/>
            <person name="Fluegel L."/>
            <person name="Davis C.M."/>
            <person name="Simpson J.R."/>
            <person name="Lauterbach L."/>
            <person name="Steele A.D."/>
            <person name="Gui C."/>
            <person name="Meng S."/>
            <person name="Li G."/>
            <person name="Viehrig K."/>
            <person name="Ye F."/>
            <person name="Su P."/>
            <person name="Kiefer A.F."/>
            <person name="Nichols A."/>
            <person name="Cepeda A.J."/>
            <person name="Yan W."/>
            <person name="Fan B."/>
            <person name="Jiang Y."/>
            <person name="Adhikari A."/>
            <person name="Zheng C.-J."/>
            <person name="Schuster L."/>
            <person name="Cowan T.M."/>
            <person name="Smanski M.J."/>
            <person name="Chevrette M.G."/>
            <person name="De Carvalho L.P.S."/>
            <person name="Shen B."/>
        </authorList>
    </citation>
    <scope>NUCLEOTIDE SEQUENCE [LARGE SCALE GENOMIC DNA]</scope>
    <source>
        <strain evidence="2 3">NPDC005137</strain>
    </source>
</reference>
<gene>
    <name evidence="2" type="ORF">ABZV61_36240</name>
</gene>
<keyword evidence="1" id="KW-0812">Transmembrane</keyword>